<dbReference type="InterPro" id="IPR005835">
    <property type="entry name" value="NTP_transferase_dom"/>
</dbReference>
<sequence>MENNTALVIMAAGMGSRYGGLKQIDPVGPNGEIIMEYSIYDAIRAGFNKVVFIIKKEIEDTFREVIGKKIEGIIDVEYVYQKVDNLPQGFSVPDGRVKPWGTGHAVLSAKDAVKTPFAVINADDFYGAETHRLLKGFLTNNQDADNKYKYCMVGFVIENTLTENGHVARGVCNVDSQGNLIDIHERTKIVKFGNETKYTEDDTNWIKIPEKSIVSMNTWGFNPSILHELEDRFPDFLRKNKENILKAEYFLPTVVDDLIKEGKADVKVLSTADKWYGVTYKEDKPIVKKSISDMVSGHKYPNRLWENIK</sequence>
<evidence type="ECO:0000313" key="2">
    <source>
        <dbReference type="EMBL" id="ACL74753.1"/>
    </source>
</evidence>
<dbReference type="AlphaFoldDB" id="B8I5T6"/>
<organism evidence="2 3">
    <name type="scientific">Ruminiclostridium cellulolyticum (strain ATCC 35319 / DSM 5812 / JCM 6584 / H10)</name>
    <name type="common">Clostridium cellulolyticum</name>
    <dbReference type="NCBI Taxonomy" id="394503"/>
    <lineage>
        <taxon>Bacteria</taxon>
        <taxon>Bacillati</taxon>
        <taxon>Bacillota</taxon>
        <taxon>Clostridia</taxon>
        <taxon>Eubacteriales</taxon>
        <taxon>Oscillospiraceae</taxon>
        <taxon>Ruminiclostridium</taxon>
    </lineage>
</organism>
<accession>B8I5T6</accession>
<proteinExistence type="predicted"/>
<keyword evidence="3" id="KW-1185">Reference proteome</keyword>
<reference evidence="2 3" key="1">
    <citation type="submission" date="2009-01" db="EMBL/GenBank/DDBJ databases">
        <title>Complete sequence of Clostridium cellulolyticum H10.</title>
        <authorList>
            <consortium name="US DOE Joint Genome Institute"/>
            <person name="Lucas S."/>
            <person name="Copeland A."/>
            <person name="Lapidus A."/>
            <person name="Glavina del Rio T."/>
            <person name="Dalin E."/>
            <person name="Tice H."/>
            <person name="Bruce D."/>
            <person name="Goodwin L."/>
            <person name="Pitluck S."/>
            <person name="Chertkov O."/>
            <person name="Saunders E."/>
            <person name="Brettin T."/>
            <person name="Detter J.C."/>
            <person name="Han C."/>
            <person name="Larimer F."/>
            <person name="Land M."/>
            <person name="Hauser L."/>
            <person name="Kyrpides N."/>
            <person name="Ivanova N."/>
            <person name="Zhou J."/>
            <person name="Richardson P."/>
        </authorList>
    </citation>
    <scope>NUCLEOTIDE SEQUENCE [LARGE SCALE GENOMIC DNA]</scope>
    <source>
        <strain evidence="3">ATCC 35319 / DSM 5812 / JCM 6584 / H10</strain>
    </source>
</reference>
<evidence type="ECO:0000259" key="1">
    <source>
        <dbReference type="Pfam" id="PF00483"/>
    </source>
</evidence>
<protein>
    <recommendedName>
        <fullName evidence="1">Nucleotidyl transferase domain-containing protein</fullName>
    </recommendedName>
</protein>
<dbReference type="EMBL" id="CP001348">
    <property type="protein sequence ID" value="ACL74753.1"/>
    <property type="molecule type" value="Genomic_DNA"/>
</dbReference>
<dbReference type="Pfam" id="PF00483">
    <property type="entry name" value="NTP_transferase"/>
    <property type="match status" value="1"/>
</dbReference>
<dbReference type="OrthoDB" id="9779926at2"/>
<dbReference type="SUPFAM" id="SSF53448">
    <property type="entry name" value="Nucleotide-diphospho-sugar transferases"/>
    <property type="match status" value="1"/>
</dbReference>
<dbReference type="STRING" id="394503.Ccel_0368"/>
<name>B8I5T6_RUMCH</name>
<dbReference type="Proteomes" id="UP000001349">
    <property type="component" value="Chromosome"/>
</dbReference>
<evidence type="ECO:0000313" key="3">
    <source>
        <dbReference type="Proteomes" id="UP000001349"/>
    </source>
</evidence>
<dbReference type="KEGG" id="cce:Ccel_0368"/>
<feature type="domain" description="Nucleotidyl transferase" evidence="1">
    <location>
        <begin position="8"/>
        <end position="275"/>
    </location>
</feature>
<dbReference type="RefSeq" id="WP_012634817.1">
    <property type="nucleotide sequence ID" value="NC_011898.1"/>
</dbReference>
<dbReference type="eggNOG" id="COG1209">
    <property type="taxonomic scope" value="Bacteria"/>
</dbReference>
<dbReference type="InterPro" id="IPR029044">
    <property type="entry name" value="Nucleotide-diphossugar_trans"/>
</dbReference>
<dbReference type="HOGENOM" id="CLU_077108_0_0_9"/>
<gene>
    <name evidence="2" type="ordered locus">Ccel_0368</name>
</gene>
<dbReference type="Gene3D" id="3.90.550.10">
    <property type="entry name" value="Spore Coat Polysaccharide Biosynthesis Protein SpsA, Chain A"/>
    <property type="match status" value="1"/>
</dbReference>